<evidence type="ECO:0000313" key="2">
    <source>
        <dbReference type="Proteomes" id="UP000253951"/>
    </source>
</evidence>
<organism evidence="1 2">
    <name type="scientific">Flavobacterium arcticum</name>
    <dbReference type="NCBI Taxonomy" id="1784713"/>
    <lineage>
        <taxon>Bacteria</taxon>
        <taxon>Pseudomonadati</taxon>
        <taxon>Bacteroidota</taxon>
        <taxon>Flavobacteriia</taxon>
        <taxon>Flavobacteriales</taxon>
        <taxon>Flavobacteriaceae</taxon>
        <taxon>Flavobacterium</taxon>
    </lineage>
</organism>
<evidence type="ECO:0000313" key="1">
    <source>
        <dbReference type="EMBL" id="AXG74056.1"/>
    </source>
</evidence>
<dbReference type="NCBIfam" id="NF038133">
    <property type="entry name" value="choice_anch_L"/>
    <property type="match status" value="1"/>
</dbReference>
<dbReference type="InterPro" id="IPR049804">
    <property type="entry name" value="Choice_anch_L"/>
</dbReference>
<keyword evidence="2" id="KW-1185">Reference proteome</keyword>
<evidence type="ECO:0008006" key="3">
    <source>
        <dbReference type="Google" id="ProtNLM"/>
    </source>
</evidence>
<protein>
    <recommendedName>
        <fullName evidence="3">Gliding motility-associated C-terminal domain-containing protein</fullName>
    </recommendedName>
</protein>
<proteinExistence type="predicted"/>
<dbReference type="EMBL" id="CP031188">
    <property type="protein sequence ID" value="AXG74056.1"/>
    <property type="molecule type" value="Genomic_DNA"/>
</dbReference>
<reference evidence="1 2" key="1">
    <citation type="submission" date="2018-07" db="EMBL/GenBank/DDBJ databases">
        <title>Complete genome sequence of Flavobacterium arcticum type strain SM1502T.</title>
        <authorList>
            <person name="Li Y."/>
            <person name="Li D.-D."/>
        </authorList>
    </citation>
    <scope>NUCLEOTIDE SEQUENCE [LARGE SCALE GENOMIC DNA]</scope>
    <source>
        <strain evidence="1 2">SM1502</strain>
    </source>
</reference>
<name>A0A345HBU6_9FLAO</name>
<sequence length="1954" mass="206476">MVVSINVFSQGIVVTPHPTNNAAATTQLVTDVLLNNACLAQVSNVTKSTGTDYGYSQGNGIGTFSNTNTAFPFTEGVLLTSGNAVAAQGPNTNTSSFSAPSWAGDAAINAAITMNSKNATILEFDFIPATTTFSIDYIFASEEYGTYQCESNDGFALLLTNVTAGGTVQNVALIPSTTQPISISSIKDDINNSACPSVNPEYFGAFYGGGDGATAPINYEGRTVLMNASTTLVPGDTYHLKIVIADDGGDDNTDGEYDSAVFFPQGGFNLGQELFGLDLTLANNTALCVGDTFTLDTGLEPNEGLYTFAWTRDGGSIPGGAVITDNQPGTYAVTVTRIGSTCTSTQDIIVEYAPLIVANTPNDLYACNDGSATYTYNLALNTPVVKQGLNPATTVSYHATETNAEDNIAPLGNTYVSPSNETIWVRVKSHNSNCYDVQSFELLTAPAPTATQPNNFISCEDAEGSGEAIFDLSLQNGVILGSQPVNENTILYFTSMAAAQDGSAPIDTPSAYTSTSQTIYARVERNFDSDCYTLTSFDVVVVPLPVLTAPADVQACNTYTLPALSVGDYFTGTNGTGTMIADGTEITTSQTLFIYAVNTQGTTSCSSEVSFDVEIITAATSPDDVSSCGSYTLPMLPDGQLYYNGPAGTGGEIAGGTVITTTQTIYFYIPAAASCTENNNFTVTITSPPAITDPADVNECSPYVLPALPAGQNYYTGSGGTGTQVAAGTTIGSSQTLYIYSIDPANPDCNSEESFEIIINNIQVNDMADVTRCGNYVLPVLPAGQNYYTGPNGTGDMLAVSTSLTSTQTVYIYAVSTTNPACNDQEDFLVTINPRPELSFIPDVVACSSYTLPDTLPSYADYYTGSSGSGTLLPAGTVLTTDQAIYVYAVSPNGCTRQRTFDVTIIDVNALAPDDIERCGAYTLPPLSVGDYYTESGGMGVQLTPGANVTSTQTIYVYVASNTTPACTAEESFEVTINPNPILPSMPDELVCGSYALPNTLPSYAQYYTGPDGTGTMLPAGTIISSPQTIYIYSISSLGCAKEKTFDITIINGSIAPADVDACGSYVLPALPLGGYYTAPSGGGVSLSVGSSITSTQTVYTYASVTSGANCTNNDSFTVTISPAAIADDPADVTSCVDYELPPLTNGDYYTGVNGTGTMLNAGDIITADTTLHVYYENTSIPGCFDDNAFTITINDFNIPDPADQLVCDGYVLPQLAIGDYYMLSGGPNTPGQVQYAVGYTIDADQDVYVYGETNTLPTCADEGVFTVTIKPAPAIDTPANVGSCGTYTLPALTVGDYYTGPGGTGTQLFAGQVISADTDLYIYAETGGVPNCEAEHMFSIFINPQAPVSATVCDSYVLPELPVGNYYTGPAGTGFQLFAGDVITSTQDIYVYIEMVATPNCTDNNFFTITVNQSPVLAPVPVLEPMCDEYELPEIVVGNYYTQPDGEGTLLEAGSLITSTQTVYVYAETGTAPNCISQDSFEVEINYTPIPDARSLVERCDQYVLDELIVGDYYALLGGPDVPGQQQYFAGDIITESIETMYIYAESGTTPNCSAENSFEIRIHSITADNPENGAISVCDSYTLPELGVGDYYLLSGGPDTVGQLLYEAGDVITATQTLYVYAELGGRINCNDENEFEITIFNTPIVDANPVSESVCFQYELPPLTVGNYYTGPSGTGTMLNAGDIITSTQEIYIYEATGDAFVTCSNERSFIITVNSVYVPEVEDFAVCENYILPALAEGNYFTAPGGTGTQLAEGTVITTTSTIYIYAETNTVPVCTAESDFEVTVVSSPTFVQPDPIETCGIDDLGHGIFNLAPSMQAALDNQTDVSVTVHETLIDAEFNNSPITNLSAYPNIVANNQILYIRLQSDIVSTCYTIVALNLVVNPRPIAAIPTDYALCDAGLDDTDGVTIFDLSTKDEEILDGMDPAQYSVGYYQTMADNNNEQSTIRVLP</sequence>
<dbReference type="Proteomes" id="UP000253951">
    <property type="component" value="Chromosome"/>
</dbReference>
<accession>A0A345HBU6</accession>
<dbReference type="KEGG" id="fat:DVK85_07270"/>
<gene>
    <name evidence="1" type="ORF">DVK85_07270</name>
</gene>